<evidence type="ECO:0000313" key="4">
    <source>
        <dbReference type="Proteomes" id="UP000250235"/>
    </source>
</evidence>
<feature type="compositionally biased region" description="Acidic residues" evidence="2">
    <location>
        <begin position="403"/>
        <end position="422"/>
    </location>
</feature>
<feature type="coiled-coil region" evidence="1">
    <location>
        <begin position="246"/>
        <end position="286"/>
    </location>
</feature>
<dbReference type="AlphaFoldDB" id="A0A2Z7BJ90"/>
<reference evidence="3 4" key="1">
    <citation type="journal article" date="2015" name="Proc. Natl. Acad. Sci. U.S.A.">
        <title>The resurrection genome of Boea hygrometrica: A blueprint for survival of dehydration.</title>
        <authorList>
            <person name="Xiao L."/>
            <person name="Yang G."/>
            <person name="Zhang L."/>
            <person name="Yang X."/>
            <person name="Zhao S."/>
            <person name="Ji Z."/>
            <person name="Zhou Q."/>
            <person name="Hu M."/>
            <person name="Wang Y."/>
            <person name="Chen M."/>
            <person name="Xu Y."/>
            <person name="Jin H."/>
            <person name="Xiao X."/>
            <person name="Hu G."/>
            <person name="Bao F."/>
            <person name="Hu Y."/>
            <person name="Wan P."/>
            <person name="Li L."/>
            <person name="Deng X."/>
            <person name="Kuang T."/>
            <person name="Xiang C."/>
            <person name="Zhu J.K."/>
            <person name="Oliver M.J."/>
            <person name="He Y."/>
        </authorList>
    </citation>
    <scope>NUCLEOTIDE SEQUENCE [LARGE SCALE GENOMIC DNA]</scope>
    <source>
        <strain evidence="4">cv. XS01</strain>
    </source>
</reference>
<feature type="region of interest" description="Disordered" evidence="2">
    <location>
        <begin position="67"/>
        <end position="154"/>
    </location>
</feature>
<sequence length="438" mass="47664">MFDVAKLSQPRATTTSGTRVLGRQASGTGGWVLILLDVCNHKSQVIGRHECMGKAAMLKAWEEAEEGSLGAAAPSRKVAKKRKASTPAEKEARRQKKKGASTSGAQPAPISKERPASTPPIPTTEKHPDPTPVITIPEVSSPMRGPTKETGPGRVHPLKFFEDSLVVSPSGAVATRFLCHMSPDRDISLLGGATHSEAVGMFASQLASAMASGGEVIKCLTQAHRAANDTRQHFDETLEHCTELKMRLAEVEVMRAKEERAAEAQRVELETQRLRLEVERASLLAEKKALATEKEALGAKKEAIRSELDAALVKKTVVEVELDETKARAAEEIERLKGEATHVWDLGKEEFLKSSEFDNLCAKKSVAFFKTGFESCVAQFRANGYSKEEHPAPFLSVRRALEELPDDDEEANEEDEEEDDADATPPPSPRAPLSLSCI</sequence>
<evidence type="ECO:0000313" key="3">
    <source>
        <dbReference type="EMBL" id="KZV34484.1"/>
    </source>
</evidence>
<evidence type="ECO:0000256" key="2">
    <source>
        <dbReference type="SAM" id="MobiDB-lite"/>
    </source>
</evidence>
<evidence type="ECO:0000256" key="1">
    <source>
        <dbReference type="SAM" id="Coils"/>
    </source>
</evidence>
<protein>
    <submittedName>
        <fullName evidence="3">Uncharacterized protein</fullName>
    </submittedName>
</protein>
<dbReference type="Proteomes" id="UP000250235">
    <property type="component" value="Unassembled WGS sequence"/>
</dbReference>
<keyword evidence="4" id="KW-1185">Reference proteome</keyword>
<keyword evidence="1" id="KW-0175">Coiled coil</keyword>
<name>A0A2Z7BJ90_9LAMI</name>
<dbReference type="EMBL" id="KV005051">
    <property type="protein sequence ID" value="KZV34484.1"/>
    <property type="molecule type" value="Genomic_DNA"/>
</dbReference>
<gene>
    <name evidence="3" type="ORF">F511_20412</name>
</gene>
<proteinExistence type="predicted"/>
<organism evidence="3 4">
    <name type="scientific">Dorcoceras hygrometricum</name>
    <dbReference type="NCBI Taxonomy" id="472368"/>
    <lineage>
        <taxon>Eukaryota</taxon>
        <taxon>Viridiplantae</taxon>
        <taxon>Streptophyta</taxon>
        <taxon>Embryophyta</taxon>
        <taxon>Tracheophyta</taxon>
        <taxon>Spermatophyta</taxon>
        <taxon>Magnoliopsida</taxon>
        <taxon>eudicotyledons</taxon>
        <taxon>Gunneridae</taxon>
        <taxon>Pentapetalae</taxon>
        <taxon>asterids</taxon>
        <taxon>lamiids</taxon>
        <taxon>Lamiales</taxon>
        <taxon>Gesneriaceae</taxon>
        <taxon>Didymocarpoideae</taxon>
        <taxon>Trichosporeae</taxon>
        <taxon>Loxocarpinae</taxon>
        <taxon>Dorcoceras</taxon>
    </lineage>
</organism>
<accession>A0A2Z7BJ90</accession>
<feature type="region of interest" description="Disordered" evidence="2">
    <location>
        <begin position="1"/>
        <end position="23"/>
    </location>
</feature>
<feature type="region of interest" description="Disordered" evidence="2">
    <location>
        <begin position="400"/>
        <end position="438"/>
    </location>
</feature>